<reference evidence="2" key="1">
    <citation type="submission" date="2021-01" db="EMBL/GenBank/DDBJ databases">
        <title>Novel species in genus Nocardioides.</title>
        <authorList>
            <person name="Zhang G."/>
        </authorList>
    </citation>
    <scope>NUCLEOTIDE SEQUENCE</scope>
    <source>
        <strain evidence="2">Zg-536</strain>
    </source>
</reference>
<organism evidence="2 3">
    <name type="scientific">Nocardioides faecalis</name>
    <dbReference type="NCBI Taxonomy" id="2803858"/>
    <lineage>
        <taxon>Bacteria</taxon>
        <taxon>Bacillati</taxon>
        <taxon>Actinomycetota</taxon>
        <taxon>Actinomycetes</taxon>
        <taxon>Propionibacteriales</taxon>
        <taxon>Nocardioidaceae</taxon>
        <taxon>Nocardioides</taxon>
    </lineage>
</organism>
<feature type="compositionally biased region" description="Basic and acidic residues" evidence="1">
    <location>
        <begin position="220"/>
        <end position="231"/>
    </location>
</feature>
<feature type="region of interest" description="Disordered" evidence="1">
    <location>
        <begin position="115"/>
        <end position="135"/>
    </location>
</feature>
<dbReference type="RefSeq" id="WP_205289996.1">
    <property type="nucleotide sequence ID" value="NZ_CP074406.1"/>
</dbReference>
<protein>
    <submittedName>
        <fullName evidence="2">Uncharacterized protein</fullName>
    </submittedName>
</protein>
<feature type="region of interest" description="Disordered" evidence="1">
    <location>
        <begin position="183"/>
        <end position="244"/>
    </location>
</feature>
<dbReference type="AlphaFoldDB" id="A0A938Y5P6"/>
<dbReference type="EMBL" id="JAERTX010000001">
    <property type="protein sequence ID" value="MBM9458723.1"/>
    <property type="molecule type" value="Genomic_DNA"/>
</dbReference>
<gene>
    <name evidence="2" type="ORF">JK386_02300</name>
</gene>
<dbReference type="Gene3D" id="3.30.1310.10">
    <property type="entry name" value="Nucleoid-associated protein YbaB-like domain"/>
    <property type="match status" value="1"/>
</dbReference>
<dbReference type="InterPro" id="IPR036894">
    <property type="entry name" value="YbaB-like_sf"/>
</dbReference>
<proteinExistence type="predicted"/>
<dbReference type="Proteomes" id="UP000663791">
    <property type="component" value="Unassembled WGS sequence"/>
</dbReference>
<evidence type="ECO:0000313" key="2">
    <source>
        <dbReference type="EMBL" id="MBM9458723.1"/>
    </source>
</evidence>
<keyword evidence="3" id="KW-1185">Reference proteome</keyword>
<feature type="compositionally biased region" description="Basic and acidic residues" evidence="1">
    <location>
        <begin position="200"/>
        <end position="209"/>
    </location>
</feature>
<name>A0A938Y5P6_9ACTN</name>
<comment type="caution">
    <text evidence="2">The sequence shown here is derived from an EMBL/GenBank/DDBJ whole genome shotgun (WGS) entry which is preliminary data.</text>
</comment>
<evidence type="ECO:0000313" key="3">
    <source>
        <dbReference type="Proteomes" id="UP000663791"/>
    </source>
</evidence>
<accession>A0A938Y5P6</accession>
<sequence>MTHLDPEGERLLRRLADERPDAYGDVEPATGEDSDATISLTIDAAKRIIEARVLDADRVRRPAAFVAALRDAFVAADGDRLFNVLVSSGDVPDWIARADGAADDTPRRRGRLDLLSSGTAIPQRSSSAGGHLSVQRSERGDLIDVDVDADWLAAAEPEELEVAIVAATRYAFSTIRLVGAEETRDDATNGATDETPNRIGIRDELAEARGRRRQNAQHGRTVEGARGEPDLSGRAGQPHDPSDN</sequence>
<feature type="compositionally biased region" description="Polar residues" evidence="1">
    <location>
        <begin position="119"/>
        <end position="128"/>
    </location>
</feature>
<evidence type="ECO:0000256" key="1">
    <source>
        <dbReference type="SAM" id="MobiDB-lite"/>
    </source>
</evidence>